<evidence type="ECO:0000259" key="1">
    <source>
        <dbReference type="Pfam" id="PF14393"/>
    </source>
</evidence>
<accession>A0ABS7JQ66</accession>
<protein>
    <submittedName>
        <fullName evidence="2">HAD-IA family hydrolase</fullName>
    </submittedName>
</protein>
<dbReference type="InterPro" id="IPR025536">
    <property type="entry name" value="DUF4422"/>
</dbReference>
<dbReference type="SUPFAM" id="SSF56784">
    <property type="entry name" value="HAD-like"/>
    <property type="match status" value="1"/>
</dbReference>
<name>A0ABS7JQ66_9HELI</name>
<sequence length="973" mass="115826">MEESSRIKILVSYHKPSALFKDEVLTPIHLGRALSKEGHKDGEISDEDFEWLCENMIGDDTGDNISHLNRYFNELTGIYWAWKNYDKLGNPEYIGFMHYRRHFIFDENCMNFSQNKFAEYHPIIENISKHYQSLIQINDFNYQDYDLIIPKKFKVTDMSLYSVYEYFAYIGQNTQALNAIQEKICSNKELQEYAYLAKNLAKKQVFYPCNMFIMKKELFFEYCEFVFAILLPLYEAMKDSLSSANIWQKRELGFTSEQLTSLFIERQLQKDKKYKEFEVSFVENPNNAKFQDILYQNTLKKIIARHKVISFDLFDTLLVRPYAKPIDVFKHLEENFGQKGFAYLRSKAEFKAMKTLNKKQVNFDEIYSQMPKKFQFLKDKEKELELQTLYINPLVKNILEYAKSLGKTIILTSDMYHSSEFLKEVLEKNNIKDYHKLYVSSTNRKTKHHKDLYEYIMQDLNVKADEILHIGDNKFSDFENAKVLGITAFYLPKPMESFLQDYPKLKQLYEFHPNNLTISIILGLCLKKWLYCDKDIVEYWSYLGYFYGGVICYGLSKFVFKGALKENLKEMIFIARDGYVIEKIFNLLQEHFATEKIQTHYVQASRSLCNEAFGMDLIDRSKIDYKVINLILSFKEEIEDFKVINHFDLFLNVTNSYQKKKYFDLIQKNKEQIKKLMLNKFSLYQQYLENFHFKSQKIGIFDLVTSSFRVENILNKIFPNKNFVGFYWFVNILKKVNLTHTYSNIYKGENEYKIIEFLEFFITAPEFSASSINKDLSFKRESNYYESSHINIYKQFILKEELAFSKDILETFGTFEVAFEYEALKHHIEFFQHKLNFQDIMEFFCLYKALDDASLRYIPVINLHPKTLFGAPERVKNHLAYKLGSSLVAAKSFKSFVLLPLRLIFICFERLIDKRIKKFHKLPPLEAYADYLESLKCKKYLSYRLGSAMLKNPFTFAFKVSRIYKEYKREKQL</sequence>
<dbReference type="RefSeq" id="WP_221532764.1">
    <property type="nucleotide sequence ID" value="NZ_JAIGYP010000015.1"/>
</dbReference>
<dbReference type="InterPro" id="IPR023214">
    <property type="entry name" value="HAD_sf"/>
</dbReference>
<reference evidence="2 3" key="1">
    <citation type="submission" date="2021-08" db="EMBL/GenBank/DDBJ databases">
        <title>Helicobacter spp. isolated from feces of Anatolian Ground Squirrel (Spermophilus xanthoprymnus) in Turkey.</title>
        <authorList>
            <person name="Aydin F."/>
            <person name="Abay S."/>
            <person name="Kayman T."/>
            <person name="Karakaya E."/>
            <person name="Saticioglu I.B."/>
        </authorList>
    </citation>
    <scope>NUCLEOTIDE SEQUENCE [LARGE SCALE GENOMIC DNA]</scope>
    <source>
        <strain evidence="2 3">Faydin-H70</strain>
    </source>
</reference>
<comment type="caution">
    <text evidence="2">The sequence shown here is derived from an EMBL/GenBank/DDBJ whole genome shotgun (WGS) entry which is preliminary data.</text>
</comment>
<keyword evidence="3" id="KW-1185">Reference proteome</keyword>
<dbReference type="InterPro" id="IPR041492">
    <property type="entry name" value="HAD_2"/>
</dbReference>
<dbReference type="Gene3D" id="3.40.50.1000">
    <property type="entry name" value="HAD superfamily/HAD-like"/>
    <property type="match status" value="1"/>
</dbReference>
<dbReference type="SFLD" id="SFLDS00003">
    <property type="entry name" value="Haloacid_Dehalogenase"/>
    <property type="match status" value="1"/>
</dbReference>
<dbReference type="GO" id="GO:0016787">
    <property type="term" value="F:hydrolase activity"/>
    <property type="evidence" value="ECO:0007669"/>
    <property type="project" value="UniProtKB-KW"/>
</dbReference>
<dbReference type="SFLD" id="SFLDG01129">
    <property type="entry name" value="C1.5:_HAD__Beta-PGM__Phosphata"/>
    <property type="match status" value="1"/>
</dbReference>
<dbReference type="CDD" id="cd01427">
    <property type="entry name" value="HAD_like"/>
    <property type="match status" value="1"/>
</dbReference>
<gene>
    <name evidence="2" type="ORF">K4G57_08550</name>
</gene>
<organism evidence="2 3">
    <name type="scientific">Helicobacter turcicus</name>
    <dbReference type="NCBI Taxonomy" id="2867412"/>
    <lineage>
        <taxon>Bacteria</taxon>
        <taxon>Pseudomonadati</taxon>
        <taxon>Campylobacterota</taxon>
        <taxon>Epsilonproteobacteria</taxon>
        <taxon>Campylobacterales</taxon>
        <taxon>Helicobacteraceae</taxon>
        <taxon>Helicobacter</taxon>
    </lineage>
</organism>
<keyword evidence="2" id="KW-0378">Hydrolase</keyword>
<dbReference type="EMBL" id="JAIGYQ010000015">
    <property type="protein sequence ID" value="MBX7491507.1"/>
    <property type="molecule type" value="Genomic_DNA"/>
</dbReference>
<evidence type="ECO:0000313" key="2">
    <source>
        <dbReference type="EMBL" id="MBX7491507.1"/>
    </source>
</evidence>
<proteinExistence type="predicted"/>
<dbReference type="Pfam" id="PF13419">
    <property type="entry name" value="HAD_2"/>
    <property type="match status" value="1"/>
</dbReference>
<dbReference type="NCBIfam" id="TIGR01549">
    <property type="entry name" value="HAD-SF-IA-v1"/>
    <property type="match status" value="1"/>
</dbReference>
<evidence type="ECO:0000313" key="3">
    <source>
        <dbReference type="Proteomes" id="UP000700059"/>
    </source>
</evidence>
<dbReference type="InterPro" id="IPR036412">
    <property type="entry name" value="HAD-like_sf"/>
</dbReference>
<dbReference type="InterPro" id="IPR006439">
    <property type="entry name" value="HAD-SF_hydro_IA"/>
</dbReference>
<feature type="domain" description="DUF4422" evidence="1">
    <location>
        <begin position="8"/>
        <end position="266"/>
    </location>
</feature>
<dbReference type="Proteomes" id="UP000700059">
    <property type="component" value="Unassembled WGS sequence"/>
</dbReference>
<dbReference type="Gene3D" id="1.10.150.400">
    <property type="match status" value="1"/>
</dbReference>
<dbReference type="Pfam" id="PF14393">
    <property type="entry name" value="DUF4422"/>
    <property type="match status" value="1"/>
</dbReference>